<dbReference type="Proteomes" id="UP000549971">
    <property type="component" value="Unassembled WGS sequence"/>
</dbReference>
<comment type="subcellular location">
    <subcellularLocation>
        <location evidence="1">Golgi apparatus membrane</location>
        <topology evidence="1">Peripheral membrane protein</topology>
        <orientation evidence="1">Cytoplasmic side</orientation>
    </subcellularLocation>
</comment>
<evidence type="ECO:0000256" key="3">
    <source>
        <dbReference type="ARBA" id="ARBA00023121"/>
    </source>
</evidence>
<dbReference type="Gene3D" id="1.10.3630.10">
    <property type="entry name" value="yeast vps74-n-term truncation variant domain like"/>
    <property type="match status" value="1"/>
</dbReference>
<reference evidence="5 6" key="1">
    <citation type="submission" date="2020-08" db="EMBL/GenBank/DDBJ databases">
        <title>Sequencing the genomes of 1000 actinobacteria strains.</title>
        <authorList>
            <person name="Klenk H.-P."/>
        </authorList>
    </citation>
    <scope>NUCLEOTIDE SEQUENCE [LARGE SCALE GENOMIC DNA]</scope>
    <source>
        <strain evidence="5 6">DSM 28967</strain>
    </source>
</reference>
<evidence type="ECO:0000256" key="1">
    <source>
        <dbReference type="ARBA" id="ARBA00004255"/>
    </source>
</evidence>
<keyword evidence="4" id="KW-0472">Membrane</keyword>
<dbReference type="GO" id="GO:0012505">
    <property type="term" value="C:endomembrane system"/>
    <property type="evidence" value="ECO:0007669"/>
    <property type="project" value="UniProtKB-ARBA"/>
</dbReference>
<dbReference type="GO" id="GO:0005737">
    <property type="term" value="C:cytoplasm"/>
    <property type="evidence" value="ECO:0007669"/>
    <property type="project" value="UniProtKB-ARBA"/>
</dbReference>
<dbReference type="AlphaFoldDB" id="A0A7W9JEU2"/>
<evidence type="ECO:0000256" key="4">
    <source>
        <dbReference type="ARBA" id="ARBA00023136"/>
    </source>
</evidence>
<keyword evidence="3" id="KW-0446">Lipid-binding</keyword>
<comment type="caution">
    <text evidence="5">The sequence shown here is derived from an EMBL/GenBank/DDBJ whole genome shotgun (WGS) entry which is preliminary data.</text>
</comment>
<keyword evidence="2" id="KW-0333">Golgi apparatus</keyword>
<sequence length="209" mass="21955">MSPFTVPEEVLLIALDGNTGGGRLRLGVDWAVAGAAIVELVLTHRITIDDNDVVAVLDSTPTGVAHLDATLAAAGAGAKVSKVLRRTRGTVCPLTINALVDRGTVTRRRVLGVLPLHRYPATDHQAQVAIRRRLAETVIGGNTPDERTAALIGVLAAAKLWRKGVPGGDRRQVKRRMTEIAEGHAVPAAVRKALVRTRAAIAAMAANSG</sequence>
<keyword evidence="6" id="KW-1185">Reference proteome</keyword>
<evidence type="ECO:0008006" key="7">
    <source>
        <dbReference type="Google" id="ProtNLM"/>
    </source>
</evidence>
<name>A0A7W9JEU2_9ACTN</name>
<evidence type="ECO:0000256" key="2">
    <source>
        <dbReference type="ARBA" id="ARBA00023034"/>
    </source>
</evidence>
<evidence type="ECO:0000313" key="5">
    <source>
        <dbReference type="EMBL" id="MBB5840654.1"/>
    </source>
</evidence>
<dbReference type="InterPro" id="IPR038261">
    <property type="entry name" value="GPP34-like_sf"/>
</dbReference>
<dbReference type="InterPro" id="IPR008628">
    <property type="entry name" value="GPP34-like"/>
</dbReference>
<dbReference type="Pfam" id="PF05719">
    <property type="entry name" value="GPP34"/>
    <property type="match status" value="1"/>
</dbReference>
<dbReference type="GO" id="GO:0070273">
    <property type="term" value="F:phosphatidylinositol-4-phosphate binding"/>
    <property type="evidence" value="ECO:0007669"/>
    <property type="project" value="InterPro"/>
</dbReference>
<accession>A0A7W9JEU2</accession>
<gene>
    <name evidence="5" type="ORF">HDA39_007388</name>
</gene>
<evidence type="ECO:0000313" key="6">
    <source>
        <dbReference type="Proteomes" id="UP000549971"/>
    </source>
</evidence>
<organism evidence="5 6">
    <name type="scientific">Kribbella italica</name>
    <dbReference type="NCBI Taxonomy" id="1540520"/>
    <lineage>
        <taxon>Bacteria</taxon>
        <taxon>Bacillati</taxon>
        <taxon>Actinomycetota</taxon>
        <taxon>Actinomycetes</taxon>
        <taxon>Propionibacteriales</taxon>
        <taxon>Kribbellaceae</taxon>
        <taxon>Kribbella</taxon>
    </lineage>
</organism>
<protein>
    <recommendedName>
        <fullName evidence="7">Golgi phosphoprotein 3 GPP34</fullName>
    </recommendedName>
</protein>
<dbReference type="RefSeq" id="WP_184803163.1">
    <property type="nucleotide sequence ID" value="NZ_JACHMY010000001.1"/>
</dbReference>
<dbReference type="EMBL" id="JACHMY010000001">
    <property type="protein sequence ID" value="MBB5840654.1"/>
    <property type="molecule type" value="Genomic_DNA"/>
</dbReference>
<proteinExistence type="predicted"/>